<reference evidence="10" key="1">
    <citation type="submission" date="2022-11" db="UniProtKB">
        <authorList>
            <consortium name="EnsemblMetazoa"/>
        </authorList>
    </citation>
    <scope>IDENTIFICATION</scope>
</reference>
<feature type="compositionally biased region" description="Polar residues" evidence="8">
    <location>
        <begin position="267"/>
        <end position="280"/>
    </location>
</feature>
<dbReference type="OMA" id="GPSHHEQ"/>
<feature type="domain" description="C2H2-type" evidence="9">
    <location>
        <begin position="198"/>
        <end position="226"/>
    </location>
</feature>
<feature type="compositionally biased region" description="Polar residues" evidence="8">
    <location>
        <begin position="222"/>
        <end position="233"/>
    </location>
</feature>
<dbReference type="InterPro" id="IPR036236">
    <property type="entry name" value="Znf_C2H2_sf"/>
</dbReference>
<keyword evidence="11" id="KW-1185">Reference proteome</keyword>
<dbReference type="GeneID" id="119721597"/>
<feature type="domain" description="C2H2-type" evidence="9">
    <location>
        <begin position="140"/>
        <end position="162"/>
    </location>
</feature>
<evidence type="ECO:0000313" key="10">
    <source>
        <dbReference type="EnsemblMetazoa" id="XP_038047605.1"/>
    </source>
</evidence>
<dbReference type="SMART" id="SM00355">
    <property type="entry name" value="ZnF_C2H2"/>
    <property type="match status" value="3"/>
</dbReference>
<dbReference type="PROSITE" id="PS00028">
    <property type="entry name" value="ZINC_FINGER_C2H2_1"/>
    <property type="match status" value="2"/>
</dbReference>
<evidence type="ECO:0000256" key="8">
    <source>
        <dbReference type="SAM" id="MobiDB-lite"/>
    </source>
</evidence>
<name>A0A913Z9P4_PATMI</name>
<evidence type="ECO:0000256" key="2">
    <source>
        <dbReference type="ARBA" id="ARBA00022723"/>
    </source>
</evidence>
<accession>A0A913Z9P4</accession>
<protein>
    <recommendedName>
        <fullName evidence="9">C2H2-type domain-containing protein</fullName>
    </recommendedName>
</protein>
<proteinExistence type="predicted"/>
<feature type="compositionally biased region" description="Basic residues" evidence="8">
    <location>
        <begin position="212"/>
        <end position="221"/>
    </location>
</feature>
<dbReference type="Pfam" id="PF00096">
    <property type="entry name" value="zf-C2H2"/>
    <property type="match status" value="2"/>
</dbReference>
<keyword evidence="5" id="KW-0862">Zinc</keyword>
<sequence length="522" mass="58075">MTPPHQQRGHAMSSPSPSTVFVPDTPPHLQGEGDQGARVAYPTGDSDIPIIPETPPQLQGKKSRFLSKTTTSPSPEFVRCLEEMEDQQDIKQDPSQVGGGQADPVSGKDQSSNCTVCDKFFARRDILERHVATKHKTSLYSCATCGKTFSRMDSLRRHSRLHRNVARPDELVAQPTEGTSVAPPQPLKPTPRDDSAKIKCPKCYKTFTRKDNMKRHLKARHQQQLDPSHQQRPGPSHHEQPGPSNGQRAGPSNGPRAGPSDHHEQPGPSTGQRAGPSNGQRPGPSHHEQPGPSHQQQPGPVPPLSDDPLHFPEGYAVEADDNNVQLLYRRMWGNIRTLHLRNRAVQDVYNFRMGSLTSEEARPSLPGVPLDHALRAIFRSLTYRAKVNISFGLVLSNVETGEYRYFHPSHNNARFFDSPASIMSEADIEHFIEKVKEADIYECGRLQRPDTKWIVAAVTNMTVFVNKQPGMYIGTPPQRLPPYIANNQGVLGDLGLIKNRHTGGAYSDNYCFFRCLAPSRRQ</sequence>
<evidence type="ECO:0000256" key="3">
    <source>
        <dbReference type="ARBA" id="ARBA00022737"/>
    </source>
</evidence>
<dbReference type="Gene3D" id="3.30.160.60">
    <property type="entry name" value="Classic Zinc Finger"/>
    <property type="match status" value="2"/>
</dbReference>
<evidence type="ECO:0000256" key="6">
    <source>
        <dbReference type="ARBA" id="ARBA00023242"/>
    </source>
</evidence>
<feature type="region of interest" description="Disordered" evidence="8">
    <location>
        <begin position="1"/>
        <end position="109"/>
    </location>
</feature>
<dbReference type="PANTHER" id="PTHR16515:SF49">
    <property type="entry name" value="GASTRULA ZINC FINGER PROTEIN XLCGF49.1-LIKE-RELATED"/>
    <property type="match status" value="1"/>
</dbReference>
<dbReference type="RefSeq" id="XP_038047605.1">
    <property type="nucleotide sequence ID" value="XM_038191677.1"/>
</dbReference>
<dbReference type="GO" id="GO:0005634">
    <property type="term" value="C:nucleus"/>
    <property type="evidence" value="ECO:0007669"/>
    <property type="project" value="UniProtKB-SubCell"/>
</dbReference>
<evidence type="ECO:0000256" key="4">
    <source>
        <dbReference type="ARBA" id="ARBA00022771"/>
    </source>
</evidence>
<dbReference type="PROSITE" id="PS50157">
    <property type="entry name" value="ZINC_FINGER_C2H2_2"/>
    <property type="match status" value="2"/>
</dbReference>
<organism evidence="10 11">
    <name type="scientific">Patiria miniata</name>
    <name type="common">Bat star</name>
    <name type="synonym">Asterina miniata</name>
    <dbReference type="NCBI Taxonomy" id="46514"/>
    <lineage>
        <taxon>Eukaryota</taxon>
        <taxon>Metazoa</taxon>
        <taxon>Echinodermata</taxon>
        <taxon>Eleutherozoa</taxon>
        <taxon>Asterozoa</taxon>
        <taxon>Asteroidea</taxon>
        <taxon>Valvatacea</taxon>
        <taxon>Valvatida</taxon>
        <taxon>Asterinidae</taxon>
        <taxon>Patiria</taxon>
    </lineage>
</organism>
<dbReference type="Proteomes" id="UP000887568">
    <property type="component" value="Unplaced"/>
</dbReference>
<keyword evidence="2" id="KW-0479">Metal-binding</keyword>
<evidence type="ECO:0000256" key="5">
    <source>
        <dbReference type="ARBA" id="ARBA00022833"/>
    </source>
</evidence>
<evidence type="ECO:0000313" key="11">
    <source>
        <dbReference type="Proteomes" id="UP000887568"/>
    </source>
</evidence>
<dbReference type="GO" id="GO:0008270">
    <property type="term" value="F:zinc ion binding"/>
    <property type="evidence" value="ECO:0007669"/>
    <property type="project" value="UniProtKB-KW"/>
</dbReference>
<dbReference type="OrthoDB" id="6138345at2759"/>
<dbReference type="PANTHER" id="PTHR16515">
    <property type="entry name" value="PR DOMAIN ZINC FINGER PROTEIN"/>
    <property type="match status" value="1"/>
</dbReference>
<dbReference type="InterPro" id="IPR050331">
    <property type="entry name" value="Zinc_finger"/>
</dbReference>
<keyword evidence="4 7" id="KW-0863">Zinc-finger</keyword>
<dbReference type="FunFam" id="3.30.160.60:FF:000100">
    <property type="entry name" value="Zinc finger 45-like"/>
    <property type="match status" value="1"/>
</dbReference>
<dbReference type="EnsemblMetazoa" id="XM_038191677.1">
    <property type="protein sequence ID" value="XP_038047605.1"/>
    <property type="gene ID" value="LOC119721597"/>
</dbReference>
<feature type="region of interest" description="Disordered" evidence="8">
    <location>
        <begin position="164"/>
        <end position="314"/>
    </location>
</feature>
<dbReference type="SUPFAM" id="SSF57667">
    <property type="entry name" value="beta-beta-alpha zinc fingers"/>
    <property type="match status" value="2"/>
</dbReference>
<keyword evidence="3" id="KW-0677">Repeat</keyword>
<evidence type="ECO:0000256" key="7">
    <source>
        <dbReference type="PROSITE-ProRule" id="PRU00042"/>
    </source>
</evidence>
<dbReference type="InterPro" id="IPR013087">
    <property type="entry name" value="Znf_C2H2_type"/>
</dbReference>
<dbReference type="AlphaFoldDB" id="A0A913Z9P4"/>
<comment type="subcellular location">
    <subcellularLocation>
        <location evidence="1">Nucleus</location>
    </subcellularLocation>
</comment>
<evidence type="ECO:0000256" key="1">
    <source>
        <dbReference type="ARBA" id="ARBA00004123"/>
    </source>
</evidence>
<keyword evidence="6" id="KW-0539">Nucleus</keyword>
<dbReference type="GO" id="GO:0010468">
    <property type="term" value="P:regulation of gene expression"/>
    <property type="evidence" value="ECO:0007669"/>
    <property type="project" value="TreeGrafter"/>
</dbReference>
<evidence type="ECO:0000259" key="9">
    <source>
        <dbReference type="PROSITE" id="PS50157"/>
    </source>
</evidence>